<organism evidence="2 3">
    <name type="scientific">Polypedilum vanderplanki</name>
    <name type="common">Sleeping chironomid midge</name>
    <dbReference type="NCBI Taxonomy" id="319348"/>
    <lineage>
        <taxon>Eukaryota</taxon>
        <taxon>Metazoa</taxon>
        <taxon>Ecdysozoa</taxon>
        <taxon>Arthropoda</taxon>
        <taxon>Hexapoda</taxon>
        <taxon>Insecta</taxon>
        <taxon>Pterygota</taxon>
        <taxon>Neoptera</taxon>
        <taxon>Endopterygota</taxon>
        <taxon>Diptera</taxon>
        <taxon>Nematocera</taxon>
        <taxon>Chironomoidea</taxon>
        <taxon>Chironomidae</taxon>
        <taxon>Chironominae</taxon>
        <taxon>Polypedilum</taxon>
        <taxon>Polypedilum</taxon>
    </lineage>
</organism>
<dbReference type="EMBL" id="JADBJN010000003">
    <property type="protein sequence ID" value="KAG5673152.1"/>
    <property type="molecule type" value="Genomic_DNA"/>
</dbReference>
<dbReference type="SUPFAM" id="SSF48403">
    <property type="entry name" value="Ankyrin repeat"/>
    <property type="match status" value="1"/>
</dbReference>
<name>A0A9J6BTW3_POLVA</name>
<accession>A0A9J6BTW3</accession>
<feature type="compositionally biased region" description="Low complexity" evidence="1">
    <location>
        <begin position="2079"/>
        <end position="2093"/>
    </location>
</feature>
<comment type="caution">
    <text evidence="2">The sequence shown here is derived from an EMBL/GenBank/DDBJ whole genome shotgun (WGS) entry which is preliminary data.</text>
</comment>
<sequence length="2099" mass="248182">MFKKFKQKNVKVLSDKAVEFDNPTSFEPVGQLKINKIIENFTDLDDDNEIKNDLDINNLLKKVTEQDYVDKLLEKNDDGIIDLELSVNNVLKDDHEKVLYSLNAVYGKIKKFFFISFESSLDRNILVIWKSDELGHFLSLNLFFELDNNEKREINKLTKRFILASLEKGHLGISQNLIQSNKNSQNVIEIYQLVDHRGYNLLFFAADTNQIEVIQTLLIIGFSINERLGKVNAAEIAWKNKHYDMVFVLLKNNSCIPLLARDSQSRNEIFPPELSTFIRDSLNMMKFIEDDNIEEIEKIVEKYPNLKHFYNPLNFSAPKQALKQKNLSLYEYFLSRNIVFGPFEPTQATMNSLSSNDREKLRLIHTKLCKNLPEQHVTVLIANSNLGHDIDKIEEKRKYIEDAFYFLNTIAIVQILLRCVAATKKFTITFDFNRDNIQFLDPTMDNDTDGLFNFKEGCLSIGAKQMLNDATKIEVYAVIAHELCHYAMFLAYQNYANPYKEKDLKSQEIFEKILLLCMRDSKQENVIDAIFEYYKEDLFMWHAELIVRVPHLTVLYHHQPAKLQKVQKIYKPLFDYYETKVVKDLKKAIPEIIDYYTHLFKDYNWDKLNKNERNKIKKSKILFQGKLVKMNSLIDKTDNEGFRLLDSDKIKSFLVDNKTIEIGEEFKFEQQFYINRNFKNETNEILSFKDILDDTERNKFFIIGSHGSGKTTSIQKLVIELKDKYPERYILNSTRILRNDNTYNKAKLKENLYKALSENLYDASNFEKYLFEKQLIKGKVIIVNDNLNKKEMGVLNEYFYSYIYEEENETNIKIISIPSKLELLPDKLKKYSLEFIPYDNDNREEFVFEYGISKNYSGIQILNLQKTLNNLLKRLEINDAARQDVNNPSMIKIMLDNSNATKFIPLNLYQVYNNIFEKKSENGLDLLSDNEPKCKFRSEKNSYHQKLALEITFGKFFKDIKNDQIEMKNLEIMNRDYQISYLANIFGIFDLNYFDENQTKTAVYDTFLSFFIAQYFIENIHDSKFFGNKTEKNSRMKLFFHVMSDKKYNTVHLFISEYLKLNNEIKGMSEQYETLRNDFRDIFKYVILQNDSIEPIESISDFFAKDKEILKTLWRINDDETHFIWYFKESQNDDIDKLETLAKKYFDGLDIDKMILGKNQEGNILTSIILQKHKKMKSIKFHKDFLLKKLPENYNPKFFRKCSLQTVLQKENHRFNLSETILRNAYEITQDYVSNLKSTSDIKTKTHLNEIYKLLENDENKQKFVNATDWKSGNTVLHLIVSNEKAFSEFHFNYKDKLTKKLLLKQNYEFQETSIAIAVKSLTSNSLDIFFQMIENFDVNVLKRLLKIRDINETLPFINGLLNNDINVINVICNTYLRLNISHIIKESKNGSLSFIFSEDYKNTEAIFDKLFKFLNKVYRENILNAKYLFAKNDKDFENLIRYLAIPESIHSKPYVKFKNYLNISQTVLDEILRFDESLLNEISPNPELISKVKDFIKYNLNIYNSSQYNLVKEFDNDQEIFKIIAKVFNNSNENYTSIYSIFDSYITIMLQRDNFEEKKFAHQLLAIKEKFFSAKINEDDSITETTTKNSDYENYEVKDYDYDEEKEGDDDMENLLKDRFNALLELWLSDSIGNNQILLLINDYIQNEAQKQKFDQNLTNLIGNYITKINDDDDKMCLSPKYNIVTFIEYFSFFIKKDHNLLSDFWHPNELTGTSELFIIIVSTVPQHVEQVKQLMSNIFSQIEFENLSKLDDMEGIVLWFLFKALKDEDCDFENYNINKLFSILNIKQESMDLKGLKMKSKFIEFFNFISDNIENNALKNVLLQNPEKFIFEDVFESNAFEFVQFWRKLYEVLGEEKLIEIANNLEEETKETLVYNIHKIENDHRLMYEYLNKIKSTFNETEIYKMMTYQDIEKDSTLNNLLYNEKSTKIIQTFWDFVVSLNISQREFLKLQNEVELTAIFVSLHAYSEDEKPFELIQSIYRQNFNNSELQEMFLNASKSLISYVSSKSQSEILSNFIFEIFKDNKKGLLEYFNREIDGQFTIYDAKFHENEILKPLIEKATELLNDNKKVTNISDGGKSSGNNRNRNSNKQILRFG</sequence>
<dbReference type="InterPro" id="IPR036770">
    <property type="entry name" value="Ankyrin_rpt-contain_sf"/>
</dbReference>
<proteinExistence type="predicted"/>
<feature type="region of interest" description="Disordered" evidence="1">
    <location>
        <begin position="2074"/>
        <end position="2099"/>
    </location>
</feature>
<evidence type="ECO:0000313" key="3">
    <source>
        <dbReference type="Proteomes" id="UP001107558"/>
    </source>
</evidence>
<dbReference type="Proteomes" id="UP001107558">
    <property type="component" value="Chromosome 3"/>
</dbReference>
<gene>
    <name evidence="2" type="ORF">PVAND_003220</name>
</gene>
<evidence type="ECO:0000256" key="1">
    <source>
        <dbReference type="SAM" id="MobiDB-lite"/>
    </source>
</evidence>
<reference evidence="2" key="1">
    <citation type="submission" date="2021-03" db="EMBL/GenBank/DDBJ databases">
        <title>Chromosome level genome of the anhydrobiotic midge Polypedilum vanderplanki.</title>
        <authorList>
            <person name="Yoshida Y."/>
            <person name="Kikawada T."/>
            <person name="Gusev O."/>
        </authorList>
    </citation>
    <scope>NUCLEOTIDE SEQUENCE</scope>
    <source>
        <strain evidence="2">NIAS01</strain>
        <tissue evidence="2">Whole body or cell culture</tissue>
    </source>
</reference>
<dbReference type="SMART" id="SM00248">
    <property type="entry name" value="ANK"/>
    <property type="match status" value="3"/>
</dbReference>
<dbReference type="SUPFAM" id="SSF52540">
    <property type="entry name" value="P-loop containing nucleoside triphosphate hydrolases"/>
    <property type="match status" value="1"/>
</dbReference>
<evidence type="ECO:0008006" key="4">
    <source>
        <dbReference type="Google" id="ProtNLM"/>
    </source>
</evidence>
<dbReference type="InterPro" id="IPR002110">
    <property type="entry name" value="Ankyrin_rpt"/>
</dbReference>
<evidence type="ECO:0000313" key="2">
    <source>
        <dbReference type="EMBL" id="KAG5673152.1"/>
    </source>
</evidence>
<dbReference type="Gene3D" id="3.40.50.300">
    <property type="entry name" value="P-loop containing nucleotide triphosphate hydrolases"/>
    <property type="match status" value="1"/>
</dbReference>
<dbReference type="InterPro" id="IPR027417">
    <property type="entry name" value="P-loop_NTPase"/>
</dbReference>
<protein>
    <recommendedName>
        <fullName evidence="4">Ankyrin repeat protein</fullName>
    </recommendedName>
</protein>
<dbReference type="Gene3D" id="1.25.40.20">
    <property type="entry name" value="Ankyrin repeat-containing domain"/>
    <property type="match status" value="1"/>
</dbReference>
<keyword evidence="3" id="KW-1185">Reference proteome</keyword>